<protein>
    <recommendedName>
        <fullName evidence="1">Putative DNA-binding domain-containing protein</fullName>
    </recommendedName>
</protein>
<organism evidence="2 3">
    <name type="scientific">Dinoroseobacter shibae (strain DSM 16493 / NCIMB 14021 / DFL 12)</name>
    <dbReference type="NCBI Taxonomy" id="398580"/>
    <lineage>
        <taxon>Bacteria</taxon>
        <taxon>Pseudomonadati</taxon>
        <taxon>Pseudomonadota</taxon>
        <taxon>Alphaproteobacteria</taxon>
        <taxon>Rhodobacterales</taxon>
        <taxon>Roseobacteraceae</taxon>
        <taxon>Dinoroseobacter</taxon>
    </lineage>
</organism>
<dbReference type="InterPro" id="IPR018640">
    <property type="entry name" value="DUF2063"/>
</dbReference>
<dbReference type="RefSeq" id="WP_012177449.1">
    <property type="nucleotide sequence ID" value="NC_009952.1"/>
</dbReference>
<feature type="domain" description="Putative DNA-binding" evidence="1">
    <location>
        <begin position="3"/>
        <end position="93"/>
    </location>
</feature>
<dbReference type="STRING" id="398580.Dshi_0772"/>
<proteinExistence type="predicted"/>
<gene>
    <name evidence="2" type="ordered locus">Dshi_0772</name>
</gene>
<evidence type="ECO:0000313" key="2">
    <source>
        <dbReference type="EMBL" id="ABV92517.1"/>
    </source>
</evidence>
<dbReference type="KEGG" id="dsh:Dshi_0772"/>
<dbReference type="Proteomes" id="UP000006833">
    <property type="component" value="Chromosome"/>
</dbReference>
<evidence type="ECO:0000259" key="1">
    <source>
        <dbReference type="Pfam" id="PF09836"/>
    </source>
</evidence>
<dbReference type="EMBL" id="CP000830">
    <property type="protein sequence ID" value="ABV92517.1"/>
    <property type="molecule type" value="Genomic_DNA"/>
</dbReference>
<dbReference type="Pfam" id="PF09836">
    <property type="entry name" value="DUF2063"/>
    <property type="match status" value="1"/>
</dbReference>
<keyword evidence="3" id="KW-1185">Reference proteome</keyword>
<dbReference type="Gene3D" id="1.10.150.690">
    <property type="entry name" value="DUF2063"/>
    <property type="match status" value="1"/>
</dbReference>
<dbReference type="InterPro" id="IPR044922">
    <property type="entry name" value="DUF2063_N_sf"/>
</dbReference>
<accession>A8LQX4</accession>
<dbReference type="HOGENOM" id="CLU_086594_0_1_5"/>
<dbReference type="AlphaFoldDB" id="A8LQX4"/>
<sequence length="248" mass="26417">MSQTAFTDALLRPDAPVPTGITDPQGRISTKRFNIYRNNVAASLTEALETGFPVIRKLVGDAFFKAMAGVFLRAHPPRSPVISGYGTALPAFLETFPPVAHLPYLADVARLELALRISYHAADHRTLPPARFAALPPDTLVQTRFALAPSLILLRSPLAAFDIWRANTAADAPPPGPGPQDIAVTRPGFDPAPQTLAPGAFTFLKTLQAGEPFGTALTAATAEAPAFDLTTTLSLAFSEQLFSEETPC</sequence>
<dbReference type="OrthoDB" id="4146344at2"/>
<dbReference type="eggNOG" id="COG3219">
    <property type="taxonomic scope" value="Bacteria"/>
</dbReference>
<name>A8LQX4_DINSH</name>
<evidence type="ECO:0000313" key="3">
    <source>
        <dbReference type="Proteomes" id="UP000006833"/>
    </source>
</evidence>
<reference evidence="3" key="1">
    <citation type="journal article" date="2010" name="ISME J.">
        <title>The complete genome sequence of the algal symbiont Dinoroseobacter shibae: a hitchhiker's guide to life in the sea.</title>
        <authorList>
            <person name="Wagner-Dobler I."/>
            <person name="Ballhausen B."/>
            <person name="Berger M."/>
            <person name="Brinkhoff T."/>
            <person name="Buchholz I."/>
            <person name="Bunk B."/>
            <person name="Cypionka H."/>
            <person name="Daniel R."/>
            <person name="Drepper T."/>
            <person name="Gerdts G."/>
            <person name="Hahnke S."/>
            <person name="Han C."/>
            <person name="Jahn D."/>
            <person name="Kalhoefer D."/>
            <person name="Kiss H."/>
            <person name="Klenk H.P."/>
            <person name="Kyrpides N."/>
            <person name="Liebl W."/>
            <person name="Liesegang H."/>
            <person name="Meincke L."/>
            <person name="Pati A."/>
            <person name="Petersen J."/>
            <person name="Piekarski T."/>
            <person name="Pommerenke C."/>
            <person name="Pradella S."/>
            <person name="Pukall R."/>
            <person name="Rabus R."/>
            <person name="Stackebrandt E."/>
            <person name="Thole S."/>
            <person name="Thompson L."/>
            <person name="Tielen P."/>
            <person name="Tomasch J."/>
            <person name="von Jan M."/>
            <person name="Wanphrut N."/>
            <person name="Wichels A."/>
            <person name="Zech H."/>
            <person name="Simon M."/>
        </authorList>
    </citation>
    <scope>NUCLEOTIDE SEQUENCE [LARGE SCALE GENOMIC DNA]</scope>
    <source>
        <strain evidence="3">DSM 16493 / NCIMB 14021 / DFL 12</strain>
    </source>
</reference>